<evidence type="ECO:0000256" key="1">
    <source>
        <dbReference type="ARBA" id="ARBA00004123"/>
    </source>
</evidence>
<dbReference type="AlphaFoldDB" id="A0A9P7B032"/>
<organism evidence="3 4">
    <name type="scientific">Hyphodiscus hymeniophilus</name>
    <dbReference type="NCBI Taxonomy" id="353542"/>
    <lineage>
        <taxon>Eukaryota</taxon>
        <taxon>Fungi</taxon>
        <taxon>Dikarya</taxon>
        <taxon>Ascomycota</taxon>
        <taxon>Pezizomycotina</taxon>
        <taxon>Leotiomycetes</taxon>
        <taxon>Helotiales</taxon>
        <taxon>Hyphodiscaceae</taxon>
        <taxon>Hyphodiscus</taxon>
    </lineage>
</organism>
<evidence type="ECO:0000313" key="3">
    <source>
        <dbReference type="EMBL" id="KAG0651674.1"/>
    </source>
</evidence>
<comment type="caution">
    <text evidence="3">The sequence shown here is derived from an EMBL/GenBank/DDBJ whole genome shotgun (WGS) entry which is preliminary data.</text>
</comment>
<dbReference type="Proteomes" id="UP000785200">
    <property type="component" value="Unassembled WGS sequence"/>
</dbReference>
<sequence>MSLLPEYGDDAFQLLSHYLVKTAESMSNGFSASNPFLSQLIPLAFSSDVILRLILTQSAAHRAVLHQAKIDNVASGHYSKSVKLFRERINDHITGTEVNPLMLAVGALIMCFTETAKGDINGVIFDHLSASTSLLLEALRRQSPTIPKELKDFLVEYYSYTATLSLISIDIDVTSQSLLNPELEELAHQLVLSQYVGSLCGCWLELLLLIPKVFELGRQWRFCDQAEDEELTTSRPMNKLAETFASFASLHCRILRWSPHPSYTIDGALAGRIFQQALLLYLYTSVDSTGHVTGPNYGSLIEATVAESMSLLDQLSPTLRINTSLCWPIAIIGSCLHDKIRHQKLRSRLNTMLSTIGLGNIRQTLKILEHVWSRPSENAGPWCISKVMQDHQIWISFA</sequence>
<reference evidence="3" key="1">
    <citation type="submission" date="2019-07" db="EMBL/GenBank/DDBJ databases">
        <title>Hyphodiscus hymeniophilus genome sequencing and assembly.</title>
        <authorList>
            <person name="Kramer G."/>
            <person name="Nodwell J."/>
        </authorList>
    </citation>
    <scope>NUCLEOTIDE SEQUENCE</scope>
    <source>
        <strain evidence="3">ATCC 34498</strain>
    </source>
</reference>
<dbReference type="EMBL" id="VNKQ01000004">
    <property type="protein sequence ID" value="KAG0651674.1"/>
    <property type="molecule type" value="Genomic_DNA"/>
</dbReference>
<dbReference type="Pfam" id="PF11951">
    <property type="entry name" value="Fungal_trans_2"/>
    <property type="match status" value="1"/>
</dbReference>
<gene>
    <name evidence="3" type="ORF">D0Z07_2184</name>
</gene>
<keyword evidence="2" id="KW-0539">Nucleus</keyword>
<dbReference type="PANTHER" id="PTHR37534">
    <property type="entry name" value="TRANSCRIPTIONAL ACTIVATOR PROTEIN UGA3"/>
    <property type="match status" value="1"/>
</dbReference>
<dbReference type="GO" id="GO:0000976">
    <property type="term" value="F:transcription cis-regulatory region binding"/>
    <property type="evidence" value="ECO:0007669"/>
    <property type="project" value="TreeGrafter"/>
</dbReference>
<keyword evidence="4" id="KW-1185">Reference proteome</keyword>
<dbReference type="GO" id="GO:0045944">
    <property type="term" value="P:positive regulation of transcription by RNA polymerase II"/>
    <property type="evidence" value="ECO:0007669"/>
    <property type="project" value="TreeGrafter"/>
</dbReference>
<name>A0A9P7B032_9HELO</name>
<evidence type="ECO:0008006" key="5">
    <source>
        <dbReference type="Google" id="ProtNLM"/>
    </source>
</evidence>
<dbReference type="GO" id="GO:0005634">
    <property type="term" value="C:nucleus"/>
    <property type="evidence" value="ECO:0007669"/>
    <property type="project" value="UniProtKB-SubCell"/>
</dbReference>
<dbReference type="PANTHER" id="PTHR37534:SF43">
    <property type="entry name" value="FINGER DOMAIN PROTEIN, PUTATIVE (AFU_ORTHOLOGUE AFUA_1G01850)-RELATED"/>
    <property type="match status" value="1"/>
</dbReference>
<accession>A0A9P7B032</accession>
<comment type="subcellular location">
    <subcellularLocation>
        <location evidence="1">Nucleus</location>
    </subcellularLocation>
</comment>
<evidence type="ECO:0000256" key="2">
    <source>
        <dbReference type="ARBA" id="ARBA00023242"/>
    </source>
</evidence>
<dbReference type="InterPro" id="IPR021858">
    <property type="entry name" value="Fun_TF"/>
</dbReference>
<dbReference type="OrthoDB" id="1919336at2759"/>
<protein>
    <recommendedName>
        <fullName evidence="5">Fungal-specific transcription factor domain-containing protein</fullName>
    </recommendedName>
</protein>
<proteinExistence type="predicted"/>
<evidence type="ECO:0000313" key="4">
    <source>
        <dbReference type="Proteomes" id="UP000785200"/>
    </source>
</evidence>
<dbReference type="GO" id="GO:0003700">
    <property type="term" value="F:DNA-binding transcription factor activity"/>
    <property type="evidence" value="ECO:0007669"/>
    <property type="project" value="TreeGrafter"/>
</dbReference>